<dbReference type="InterPro" id="IPR051856">
    <property type="entry name" value="CSR-E3_Ligase_Protein"/>
</dbReference>
<evidence type="ECO:0000256" key="4">
    <source>
        <dbReference type="ARBA" id="ARBA00023136"/>
    </source>
</evidence>
<evidence type="ECO:0000256" key="1">
    <source>
        <dbReference type="ARBA" id="ARBA00004141"/>
    </source>
</evidence>
<dbReference type="Pfam" id="PF07782">
    <property type="entry name" value="DC_STAMP"/>
    <property type="match status" value="1"/>
</dbReference>
<reference evidence="10" key="1">
    <citation type="submission" date="2025-08" db="UniProtKB">
        <authorList>
            <consortium name="RefSeq"/>
        </authorList>
    </citation>
    <scope>IDENTIFICATION</scope>
    <source>
        <strain evidence="10">11010-0011.00</strain>
        <tissue evidence="10">Whole body</tissue>
    </source>
</reference>
<accession>A0A6J2TJK7</accession>
<dbReference type="InterPro" id="IPR058842">
    <property type="entry name" value="DCST1_C"/>
</dbReference>
<gene>
    <name evidence="10" type="primary">LOC115624934</name>
</gene>
<feature type="transmembrane region" description="Helical" evidence="6">
    <location>
        <begin position="271"/>
        <end position="290"/>
    </location>
</feature>
<dbReference type="RefSeq" id="XP_030375645.1">
    <property type="nucleotide sequence ID" value="XM_030519785.1"/>
</dbReference>
<feature type="domain" description="Dendritic cell-specific transmembrane protein-like" evidence="7">
    <location>
        <begin position="126"/>
        <end position="315"/>
    </location>
</feature>
<name>A0A6J2TJK7_DROLE</name>
<feature type="transmembrane region" description="Helical" evidence="6">
    <location>
        <begin position="181"/>
        <end position="205"/>
    </location>
</feature>
<feature type="region of interest" description="Disordered" evidence="5">
    <location>
        <begin position="422"/>
        <end position="458"/>
    </location>
</feature>
<comment type="subcellular location">
    <subcellularLocation>
        <location evidence="1">Membrane</location>
        <topology evidence="1">Multi-pass membrane protein</topology>
    </subcellularLocation>
</comment>
<evidence type="ECO:0000256" key="2">
    <source>
        <dbReference type="ARBA" id="ARBA00022692"/>
    </source>
</evidence>
<evidence type="ECO:0000259" key="8">
    <source>
        <dbReference type="Pfam" id="PF26037"/>
    </source>
</evidence>
<evidence type="ECO:0000313" key="9">
    <source>
        <dbReference type="Proteomes" id="UP000504634"/>
    </source>
</evidence>
<evidence type="ECO:0000256" key="6">
    <source>
        <dbReference type="SAM" id="Phobius"/>
    </source>
</evidence>
<evidence type="ECO:0000259" key="7">
    <source>
        <dbReference type="Pfam" id="PF07782"/>
    </source>
</evidence>
<proteinExistence type="predicted"/>
<dbReference type="PANTHER" id="PTHR21041:SF9">
    <property type="entry name" value="DENDRITIC CELL-SPECIFIC TRANSMEMBRANE PROTEIN-LIKE DOMAIN-CONTAINING PROTEIN"/>
    <property type="match status" value="1"/>
</dbReference>
<dbReference type="AlphaFoldDB" id="A0A6J2TJK7"/>
<protein>
    <submittedName>
        <fullName evidence="10">DC-STAMP domain-containing protein 2-like</fullName>
    </submittedName>
</protein>
<sequence length="458" mass="52872">MGTPYDRCIGAGRISIRECQLKFGAKKPVCNAQQRFEWFCGNLKELKTFFENTVQLQQQIVNEIFQRLQESFIKIRHIFEVSITFDHTHHQNNSKTMNSTELNRELDMQMNSQMQEFLLAFVCDEYCNVYLTHEFFSLDEELQRVGGPTALPLRSAEKVKYVELTSMRLLPNELSKMSQSVLFMIITSVQLFCICYTEYSLFWMLALMSYHSHKMAGLEAPPYTKIVIKRGGTIGEILRGLVHAFEPLGTKYSIDTTECLPTPVPPNFVRYYEIVVLCLLAWFLLFWEPYGLRLRHRIMSCFYPDASHKRAQYLHQRIVNDRGNFVKLARRRARALHLYADRNDAFWCLTWCCKIFGWGSGGFLGYSSGDICIICSKPLKRSEAIKCNTIGCKGIFCQLCFYESNYHCCLCSPPSSYGDYSDLSEIGDSSDDPDAEPFRPDNIYSGNASFDTLRKKSP</sequence>
<evidence type="ECO:0000256" key="5">
    <source>
        <dbReference type="SAM" id="MobiDB-lite"/>
    </source>
</evidence>
<keyword evidence="9" id="KW-1185">Reference proteome</keyword>
<dbReference type="GeneID" id="115624934"/>
<evidence type="ECO:0000256" key="3">
    <source>
        <dbReference type="ARBA" id="ARBA00022989"/>
    </source>
</evidence>
<keyword evidence="4 6" id="KW-0472">Membrane</keyword>
<evidence type="ECO:0000313" key="10">
    <source>
        <dbReference type="RefSeq" id="XP_030375645.1"/>
    </source>
</evidence>
<dbReference type="Pfam" id="PF26037">
    <property type="entry name" value="zf-RING_DCST1_C"/>
    <property type="match status" value="1"/>
</dbReference>
<dbReference type="OrthoDB" id="6598372at2759"/>
<organism evidence="9 10">
    <name type="scientific">Drosophila lebanonensis</name>
    <name type="common">Fruit fly</name>
    <name type="synonym">Scaptodrosophila lebanonensis</name>
    <dbReference type="NCBI Taxonomy" id="7225"/>
    <lineage>
        <taxon>Eukaryota</taxon>
        <taxon>Metazoa</taxon>
        <taxon>Ecdysozoa</taxon>
        <taxon>Arthropoda</taxon>
        <taxon>Hexapoda</taxon>
        <taxon>Insecta</taxon>
        <taxon>Pterygota</taxon>
        <taxon>Neoptera</taxon>
        <taxon>Endopterygota</taxon>
        <taxon>Diptera</taxon>
        <taxon>Brachycera</taxon>
        <taxon>Muscomorpha</taxon>
        <taxon>Ephydroidea</taxon>
        <taxon>Drosophilidae</taxon>
        <taxon>Scaptodrosophila</taxon>
    </lineage>
</organism>
<feature type="domain" description="E3 ubiquitin-protein ligase DCST1-like C-terminal" evidence="8">
    <location>
        <begin position="371"/>
        <end position="414"/>
    </location>
</feature>
<dbReference type="Proteomes" id="UP000504634">
    <property type="component" value="Unplaced"/>
</dbReference>
<dbReference type="InterPro" id="IPR012858">
    <property type="entry name" value="DC_STAMP-like"/>
</dbReference>
<dbReference type="GO" id="GO:0016020">
    <property type="term" value="C:membrane"/>
    <property type="evidence" value="ECO:0007669"/>
    <property type="project" value="UniProtKB-SubCell"/>
</dbReference>
<keyword evidence="3 6" id="KW-1133">Transmembrane helix</keyword>
<dbReference type="PANTHER" id="PTHR21041">
    <property type="entry name" value="DENDRITIC CELL-SPECIFIC TRANSMEMBRANE PROTEIN"/>
    <property type="match status" value="1"/>
</dbReference>
<keyword evidence="2 6" id="KW-0812">Transmembrane</keyword>
<dbReference type="Pfam" id="PF26039">
    <property type="entry name" value="Dcst2"/>
    <property type="match status" value="1"/>
</dbReference>